<keyword evidence="4" id="KW-1185">Reference proteome</keyword>
<protein>
    <recommendedName>
        <fullName evidence="2">Ice-binding protein C-terminal domain-containing protein</fullName>
    </recommendedName>
</protein>
<keyword evidence="1" id="KW-0732">Signal</keyword>
<dbReference type="Pfam" id="PF07589">
    <property type="entry name" value="PEP-CTERM"/>
    <property type="match status" value="1"/>
</dbReference>
<dbReference type="InterPro" id="IPR013424">
    <property type="entry name" value="Ice-binding_C"/>
</dbReference>
<feature type="domain" description="Ice-binding protein C-terminal" evidence="2">
    <location>
        <begin position="232"/>
        <end position="254"/>
    </location>
</feature>
<proteinExistence type="predicted"/>
<comment type="caution">
    <text evidence="3">The sequence shown here is derived from an EMBL/GenBank/DDBJ whole genome shotgun (WGS) entry which is preliminary data.</text>
</comment>
<evidence type="ECO:0000256" key="1">
    <source>
        <dbReference type="SAM" id="SignalP"/>
    </source>
</evidence>
<dbReference type="Proteomes" id="UP001424741">
    <property type="component" value="Unassembled WGS sequence"/>
</dbReference>
<dbReference type="EMBL" id="BAABRL010000006">
    <property type="protein sequence ID" value="GAA5495936.1"/>
    <property type="molecule type" value="Genomic_DNA"/>
</dbReference>
<feature type="chain" id="PRO_5045437629" description="Ice-binding protein C-terminal domain-containing protein" evidence="1">
    <location>
        <begin position="21"/>
        <end position="255"/>
    </location>
</feature>
<gene>
    <name evidence="3" type="ORF">Rhal01_02117</name>
</gene>
<dbReference type="NCBIfam" id="TIGR02595">
    <property type="entry name" value="PEP_CTERM"/>
    <property type="match status" value="1"/>
</dbReference>
<evidence type="ECO:0000313" key="3">
    <source>
        <dbReference type="EMBL" id="GAA5495936.1"/>
    </source>
</evidence>
<organism evidence="3 4">
    <name type="scientific">Rubritalea halochordaticola</name>
    <dbReference type="NCBI Taxonomy" id="714537"/>
    <lineage>
        <taxon>Bacteria</taxon>
        <taxon>Pseudomonadati</taxon>
        <taxon>Verrucomicrobiota</taxon>
        <taxon>Verrucomicrobiia</taxon>
        <taxon>Verrucomicrobiales</taxon>
        <taxon>Rubritaleaceae</taxon>
        <taxon>Rubritalea</taxon>
    </lineage>
</organism>
<dbReference type="RefSeq" id="WP_346188672.1">
    <property type="nucleotide sequence ID" value="NZ_BAABRL010000006.1"/>
</dbReference>
<name>A0ABP9V4C7_9BACT</name>
<evidence type="ECO:0000259" key="2">
    <source>
        <dbReference type="Pfam" id="PF07589"/>
    </source>
</evidence>
<sequence>MKKTLLLTSLGMAVALPATAATFAIDAWSGLSGSATVDATTGTTQTVDGITATITGLDSVADSDGLELRNLGTQGIGVLNSDTDETNGNINQTGRIGTTQTLILTFDQDVYLDKIYFNNLLTTSTGDEIATLQSSAFSGLNYGTNIPGTNSQYLEFADPGSTQSNVDFGYSGDTFNINTDSTNNFQNTVRFGLDGYDKVLVTAGTQIFLGTDTSDGLVTQGGWALGTIEATAVPEPSSTALIGLAGLGLILRRRR</sequence>
<accession>A0ABP9V4C7</accession>
<evidence type="ECO:0000313" key="4">
    <source>
        <dbReference type="Proteomes" id="UP001424741"/>
    </source>
</evidence>
<feature type="signal peptide" evidence="1">
    <location>
        <begin position="1"/>
        <end position="20"/>
    </location>
</feature>
<reference evidence="3 4" key="1">
    <citation type="submission" date="2024-02" db="EMBL/GenBank/DDBJ databases">
        <title>Rubritalea halochordaticola NBRC 107102.</title>
        <authorList>
            <person name="Ichikawa N."/>
            <person name="Katano-Makiyama Y."/>
            <person name="Hidaka K."/>
        </authorList>
    </citation>
    <scope>NUCLEOTIDE SEQUENCE [LARGE SCALE GENOMIC DNA]</scope>
    <source>
        <strain evidence="3 4">NBRC 107102</strain>
    </source>
</reference>